<dbReference type="SUPFAM" id="SSF51658">
    <property type="entry name" value="Xylose isomerase-like"/>
    <property type="match status" value="1"/>
</dbReference>
<evidence type="ECO:0000313" key="5">
    <source>
        <dbReference type="EMBL" id="MDQ0178726.1"/>
    </source>
</evidence>
<feature type="region of interest" description="Disordered" evidence="2">
    <location>
        <begin position="244"/>
        <end position="265"/>
    </location>
</feature>
<dbReference type="InterPro" id="IPR013022">
    <property type="entry name" value="Xyl_isomerase-like_TIM-brl"/>
</dbReference>
<evidence type="ECO:0000256" key="2">
    <source>
        <dbReference type="SAM" id="MobiDB-lite"/>
    </source>
</evidence>
<keyword evidence="6" id="KW-1185">Reference proteome</keyword>
<dbReference type="Proteomes" id="UP001230951">
    <property type="component" value="Unassembled WGS sequence"/>
</dbReference>
<proteinExistence type="predicted"/>
<feature type="compositionally biased region" description="Basic and acidic residues" evidence="2">
    <location>
        <begin position="244"/>
        <end position="253"/>
    </location>
</feature>
<dbReference type="RefSeq" id="WP_306961618.1">
    <property type="nucleotide sequence ID" value="NZ_JAUSRG010000006.1"/>
</dbReference>
<name>A0AAW8DJI1_9MICC</name>
<organism evidence="4 7">
    <name type="scientific">Arthrobacter bambusae</name>
    <dbReference type="NCBI Taxonomy" id="1338426"/>
    <lineage>
        <taxon>Bacteria</taxon>
        <taxon>Bacillati</taxon>
        <taxon>Actinomycetota</taxon>
        <taxon>Actinomycetes</taxon>
        <taxon>Micrococcales</taxon>
        <taxon>Micrococcaceae</taxon>
        <taxon>Arthrobacter</taxon>
    </lineage>
</organism>
<gene>
    <name evidence="4" type="ORF">J2S90_002505</name>
    <name evidence="5" type="ORF">J2S93_000133</name>
</gene>
<evidence type="ECO:0000313" key="7">
    <source>
        <dbReference type="Proteomes" id="UP001242995"/>
    </source>
</evidence>
<dbReference type="Pfam" id="PF01261">
    <property type="entry name" value="AP_endonuc_2"/>
    <property type="match status" value="1"/>
</dbReference>
<dbReference type="Gene3D" id="3.20.20.150">
    <property type="entry name" value="Divalent-metal-dependent TIM barrel enzymes"/>
    <property type="match status" value="1"/>
</dbReference>
<evidence type="ECO:0000313" key="6">
    <source>
        <dbReference type="Proteomes" id="UP001230951"/>
    </source>
</evidence>
<keyword evidence="4" id="KW-0413">Isomerase</keyword>
<keyword evidence="1" id="KW-0119">Carbohydrate metabolism</keyword>
<dbReference type="AlphaFoldDB" id="A0AAW8DJI1"/>
<comment type="caution">
    <text evidence="4">The sequence shown here is derived from an EMBL/GenBank/DDBJ whole genome shotgun (WGS) entry which is preliminary data.</text>
</comment>
<feature type="domain" description="Xylose isomerase-like TIM barrel" evidence="3">
    <location>
        <begin position="13"/>
        <end position="158"/>
    </location>
</feature>
<evidence type="ECO:0000313" key="4">
    <source>
        <dbReference type="EMBL" id="MDP9905534.1"/>
    </source>
</evidence>
<dbReference type="GO" id="GO:0016853">
    <property type="term" value="F:isomerase activity"/>
    <property type="evidence" value="ECO:0007669"/>
    <property type="project" value="UniProtKB-KW"/>
</dbReference>
<dbReference type="EMBL" id="JAUSRG010000006">
    <property type="protein sequence ID" value="MDP9905534.1"/>
    <property type="molecule type" value="Genomic_DNA"/>
</dbReference>
<dbReference type="InterPro" id="IPR036237">
    <property type="entry name" value="Xyl_isomerase-like_sf"/>
</dbReference>
<reference evidence="4 6" key="1">
    <citation type="submission" date="2023-07" db="EMBL/GenBank/DDBJ databases">
        <title>Sorghum-associated microbial communities from plants grown in Nebraska, USA.</title>
        <authorList>
            <person name="Schachtman D."/>
        </authorList>
    </citation>
    <scope>NUCLEOTIDE SEQUENCE</scope>
    <source>
        <strain evidence="4">DS1006</strain>
        <strain evidence="5 6">DS1016</strain>
    </source>
</reference>
<dbReference type="EMBL" id="JAUSTF010000001">
    <property type="protein sequence ID" value="MDQ0178726.1"/>
    <property type="molecule type" value="Genomic_DNA"/>
</dbReference>
<evidence type="ECO:0000259" key="3">
    <source>
        <dbReference type="Pfam" id="PF01261"/>
    </source>
</evidence>
<sequence length="265" mass="28739">MTFRSHAPADVIRFAADARLKAIEWGGDVHVPAGDFVCAKEVKDRTVDAGLAVASYGSYLRLGSSPRSEQEAAVETAVALGAPRIRVWAGTRGSEDAGAHHWAAVVRDAREFADTAASADVLVGLEFHGGTLTDRAESTAALLSEIERDSRLGTYWQPPQGMPDSEALRGLDLLAGNVLAVHAFSWWPTDERRPLADRSDLWRAVLERMRGQDSLNDVLFEFVLGDSATQLARDAGTLRRLIEEASREAHPEPPDIAAARQPASY</sequence>
<evidence type="ECO:0000256" key="1">
    <source>
        <dbReference type="ARBA" id="ARBA00023277"/>
    </source>
</evidence>
<dbReference type="Proteomes" id="UP001242995">
    <property type="component" value="Unassembled WGS sequence"/>
</dbReference>
<accession>A0AAW8DJI1</accession>
<protein>
    <submittedName>
        <fullName evidence="4">Sugar phosphate isomerase/epimerase</fullName>
    </submittedName>
</protein>